<dbReference type="InterPro" id="IPR051979">
    <property type="entry name" value="B-box_zinc_finger"/>
</dbReference>
<evidence type="ECO:0000256" key="1">
    <source>
        <dbReference type="ARBA" id="ARBA00004123"/>
    </source>
</evidence>
<dbReference type="SMART" id="SM00336">
    <property type="entry name" value="BBOX"/>
    <property type="match status" value="2"/>
</dbReference>
<keyword evidence="12" id="KW-1185">Reference proteome</keyword>
<feature type="compositionally biased region" description="Low complexity" evidence="9">
    <location>
        <begin position="133"/>
        <end position="152"/>
    </location>
</feature>
<name>A0AAW1RRT2_9CHLO</name>
<evidence type="ECO:0000256" key="8">
    <source>
        <dbReference type="PROSITE-ProRule" id="PRU00024"/>
    </source>
</evidence>
<dbReference type="GO" id="GO:0008270">
    <property type="term" value="F:zinc ion binding"/>
    <property type="evidence" value="ECO:0007669"/>
    <property type="project" value="UniProtKB-KW"/>
</dbReference>
<evidence type="ECO:0000256" key="9">
    <source>
        <dbReference type="SAM" id="MobiDB-lite"/>
    </source>
</evidence>
<evidence type="ECO:0000259" key="10">
    <source>
        <dbReference type="PROSITE" id="PS50119"/>
    </source>
</evidence>
<gene>
    <name evidence="11" type="ORF">WJX81_008514</name>
</gene>
<keyword evidence="5" id="KW-0805">Transcription regulation</keyword>
<dbReference type="GO" id="GO:0009640">
    <property type="term" value="P:photomorphogenesis"/>
    <property type="evidence" value="ECO:0007669"/>
    <property type="project" value="TreeGrafter"/>
</dbReference>
<keyword evidence="2" id="KW-0479">Metal-binding</keyword>
<keyword evidence="6" id="KW-0804">Transcription</keyword>
<keyword evidence="4" id="KW-0862">Zinc</keyword>
<dbReference type="GO" id="GO:0005634">
    <property type="term" value="C:nucleus"/>
    <property type="evidence" value="ECO:0007669"/>
    <property type="project" value="UniProtKB-SubCell"/>
</dbReference>
<keyword evidence="7" id="KW-0539">Nucleus</keyword>
<dbReference type="AlphaFoldDB" id="A0AAW1RRT2"/>
<feature type="domain" description="B box-type" evidence="10">
    <location>
        <begin position="1"/>
        <end position="47"/>
    </location>
</feature>
<accession>A0AAW1RRT2</accession>
<dbReference type="PROSITE" id="PS50119">
    <property type="entry name" value="ZF_BBOX"/>
    <property type="match status" value="2"/>
</dbReference>
<evidence type="ECO:0000256" key="6">
    <source>
        <dbReference type="ARBA" id="ARBA00023163"/>
    </source>
</evidence>
<sequence>MGVKCDICEAQEGSVFCFAENAVMCEQCDVSKHTSSKQAAKHERVALSKAAESTQCDICQDRPAVLFCADDRALICRRCDLMIHNANEFTAKHKRFLLSGFALGMRALGTPGAGPSSDPNLADPARLTGGAGPRSPLLSSGGLSNGAGSSMSDPQLLHTHSGSGGGRMSNGGLPGGSPGWGGGSAWAGANAARYNNGKAQMTATMKAQAEEAQRELLEAQREAAAHPFASLADMWNQPSSSGSGGGGGFTLAHELLGLPAISQGFTAKDIDAAYMFEDIGDLDDDLSSLLVPDLDLGGAAPAPLEPPAKAAALAGPSLAVAGPSGTYTRSARHALSPSQDGVVPDLSAPVQTLAKRRRAA</sequence>
<dbReference type="CDD" id="cd19821">
    <property type="entry name" value="Bbox1_BBX-like"/>
    <property type="match status" value="2"/>
</dbReference>
<feature type="compositionally biased region" description="Gly residues" evidence="9">
    <location>
        <begin position="162"/>
        <end position="179"/>
    </location>
</feature>
<evidence type="ECO:0000256" key="3">
    <source>
        <dbReference type="ARBA" id="ARBA00022737"/>
    </source>
</evidence>
<comment type="subcellular location">
    <subcellularLocation>
        <location evidence="1">Nucleus</location>
    </subcellularLocation>
</comment>
<dbReference type="EMBL" id="JALJOU010000025">
    <property type="protein sequence ID" value="KAK9836360.1"/>
    <property type="molecule type" value="Genomic_DNA"/>
</dbReference>
<comment type="caution">
    <text evidence="11">The sequence shown here is derived from an EMBL/GenBank/DDBJ whole genome shotgun (WGS) entry which is preliminary data.</text>
</comment>
<proteinExistence type="predicted"/>
<protein>
    <recommendedName>
        <fullName evidence="10">B box-type domain-containing protein</fullName>
    </recommendedName>
</protein>
<dbReference type="PANTHER" id="PTHR31832:SF52">
    <property type="entry name" value="B-BOX ZINC FINGER PROTEIN 21"/>
    <property type="match status" value="1"/>
</dbReference>
<feature type="region of interest" description="Disordered" evidence="9">
    <location>
        <begin position="111"/>
        <end position="179"/>
    </location>
</feature>
<organism evidence="11 12">
    <name type="scientific">Elliptochloris bilobata</name>
    <dbReference type="NCBI Taxonomy" id="381761"/>
    <lineage>
        <taxon>Eukaryota</taxon>
        <taxon>Viridiplantae</taxon>
        <taxon>Chlorophyta</taxon>
        <taxon>core chlorophytes</taxon>
        <taxon>Trebouxiophyceae</taxon>
        <taxon>Trebouxiophyceae incertae sedis</taxon>
        <taxon>Elliptochloris clade</taxon>
        <taxon>Elliptochloris</taxon>
    </lineage>
</organism>
<reference evidence="11 12" key="1">
    <citation type="journal article" date="2024" name="Nat. Commun.">
        <title>Phylogenomics reveals the evolutionary origins of lichenization in chlorophyte algae.</title>
        <authorList>
            <person name="Puginier C."/>
            <person name="Libourel C."/>
            <person name="Otte J."/>
            <person name="Skaloud P."/>
            <person name="Haon M."/>
            <person name="Grisel S."/>
            <person name="Petersen M."/>
            <person name="Berrin J.G."/>
            <person name="Delaux P.M."/>
            <person name="Dal Grande F."/>
            <person name="Keller J."/>
        </authorList>
    </citation>
    <scope>NUCLEOTIDE SEQUENCE [LARGE SCALE GENOMIC DNA]</scope>
    <source>
        <strain evidence="11 12">SAG 245.80</strain>
    </source>
</reference>
<evidence type="ECO:0000313" key="11">
    <source>
        <dbReference type="EMBL" id="KAK9836360.1"/>
    </source>
</evidence>
<feature type="domain" description="B box-type" evidence="10">
    <location>
        <begin position="51"/>
        <end position="98"/>
    </location>
</feature>
<keyword evidence="8" id="KW-0863">Zinc-finger</keyword>
<dbReference type="GO" id="GO:0006355">
    <property type="term" value="P:regulation of DNA-templated transcription"/>
    <property type="evidence" value="ECO:0007669"/>
    <property type="project" value="TreeGrafter"/>
</dbReference>
<keyword evidence="3" id="KW-0677">Repeat</keyword>
<dbReference type="InterPro" id="IPR000315">
    <property type="entry name" value="Znf_B-box"/>
</dbReference>
<feature type="region of interest" description="Disordered" evidence="9">
    <location>
        <begin position="323"/>
        <end position="360"/>
    </location>
</feature>
<evidence type="ECO:0000256" key="2">
    <source>
        <dbReference type="ARBA" id="ARBA00022723"/>
    </source>
</evidence>
<dbReference type="PANTHER" id="PTHR31832">
    <property type="entry name" value="B-BOX ZINC FINGER PROTEIN 22"/>
    <property type="match status" value="1"/>
</dbReference>
<dbReference type="SUPFAM" id="SSF57845">
    <property type="entry name" value="B-box zinc-binding domain"/>
    <property type="match status" value="1"/>
</dbReference>
<evidence type="ECO:0000313" key="12">
    <source>
        <dbReference type="Proteomes" id="UP001445335"/>
    </source>
</evidence>
<evidence type="ECO:0000256" key="5">
    <source>
        <dbReference type="ARBA" id="ARBA00023015"/>
    </source>
</evidence>
<evidence type="ECO:0000256" key="4">
    <source>
        <dbReference type="ARBA" id="ARBA00022833"/>
    </source>
</evidence>
<evidence type="ECO:0000256" key="7">
    <source>
        <dbReference type="ARBA" id="ARBA00023242"/>
    </source>
</evidence>
<dbReference type="Gene3D" id="3.30.160.60">
    <property type="entry name" value="Classic Zinc Finger"/>
    <property type="match status" value="1"/>
</dbReference>
<dbReference type="Proteomes" id="UP001445335">
    <property type="component" value="Unassembled WGS sequence"/>
</dbReference>
<dbReference type="Pfam" id="PF00643">
    <property type="entry name" value="zf-B_box"/>
    <property type="match status" value="2"/>
</dbReference>
<dbReference type="InterPro" id="IPR049808">
    <property type="entry name" value="CONSTANS-like_Bbox1"/>
</dbReference>